<evidence type="ECO:0000256" key="2">
    <source>
        <dbReference type="ARBA" id="ARBA00023125"/>
    </source>
</evidence>
<evidence type="ECO:0000313" key="5">
    <source>
        <dbReference type="EMBL" id="REH00976.1"/>
    </source>
</evidence>
<dbReference type="InterPro" id="IPR009057">
    <property type="entry name" value="Homeodomain-like_sf"/>
</dbReference>
<sequence>MKTKSNIPINYQGSEAIGGIYIVHLSMTDINHIEIDNMGVHRDNYYAFFVLTKGSIKMECDTVEIEFDAVSIGFVRPFQVHSIKQISDDTEGYFISIAPFLIPNVCSDLFQNLEIKEQNRKIDKALIEDLQSNISLLHNTFNKKQPNKAQIINGLFNALIYNFANLFQSNIPPINLPKNQSRLISANFKKLINQNNFSENPAFFAKKLNISTSHLNDCVNSITGKSVTYWLQNAMILEAQRQLYYTENDVKEIAYHLGFEDHSYFSRLFKKLTNETPLTFRKKFRE</sequence>
<evidence type="ECO:0000256" key="1">
    <source>
        <dbReference type="ARBA" id="ARBA00023015"/>
    </source>
</evidence>
<evidence type="ECO:0000256" key="3">
    <source>
        <dbReference type="ARBA" id="ARBA00023163"/>
    </source>
</evidence>
<proteinExistence type="predicted"/>
<dbReference type="InterPro" id="IPR037923">
    <property type="entry name" value="HTH-like"/>
</dbReference>
<protein>
    <submittedName>
        <fullName evidence="5">AraC family transcriptional regulator</fullName>
    </submittedName>
</protein>
<reference evidence="5 6" key="1">
    <citation type="submission" date="2018-08" db="EMBL/GenBank/DDBJ databases">
        <title>Genomic Encyclopedia of Archaeal and Bacterial Type Strains, Phase II (KMG-II): from individual species to whole genera.</title>
        <authorList>
            <person name="Goeker M."/>
        </authorList>
    </citation>
    <scope>NUCLEOTIDE SEQUENCE [LARGE SCALE GENOMIC DNA]</scope>
    <source>
        <strain evidence="5 6">DSM 100880</strain>
    </source>
</reference>
<dbReference type="Pfam" id="PF12833">
    <property type="entry name" value="HTH_18"/>
    <property type="match status" value="1"/>
</dbReference>
<comment type="caution">
    <text evidence="5">The sequence shown here is derived from an EMBL/GenBank/DDBJ whole genome shotgun (WGS) entry which is preliminary data.</text>
</comment>
<dbReference type="SUPFAM" id="SSF51215">
    <property type="entry name" value="Regulatory protein AraC"/>
    <property type="match status" value="1"/>
</dbReference>
<dbReference type="AlphaFoldDB" id="A0A3E0ES71"/>
<keyword evidence="2" id="KW-0238">DNA-binding</keyword>
<dbReference type="EMBL" id="QUNI01000002">
    <property type="protein sequence ID" value="REH00976.1"/>
    <property type="molecule type" value="Genomic_DNA"/>
</dbReference>
<dbReference type="PRINTS" id="PR00032">
    <property type="entry name" value="HTHARAC"/>
</dbReference>
<dbReference type="InterPro" id="IPR020449">
    <property type="entry name" value="Tscrpt_reg_AraC-type_HTH"/>
</dbReference>
<dbReference type="SMART" id="SM00342">
    <property type="entry name" value="HTH_ARAC"/>
    <property type="match status" value="1"/>
</dbReference>
<dbReference type="Proteomes" id="UP000257136">
    <property type="component" value="Unassembled WGS sequence"/>
</dbReference>
<organism evidence="5 6">
    <name type="scientific">Flavobacterium aquicola</name>
    <dbReference type="NCBI Taxonomy" id="1682742"/>
    <lineage>
        <taxon>Bacteria</taxon>
        <taxon>Pseudomonadati</taxon>
        <taxon>Bacteroidota</taxon>
        <taxon>Flavobacteriia</taxon>
        <taxon>Flavobacteriales</taxon>
        <taxon>Flavobacteriaceae</taxon>
        <taxon>Flavobacterium</taxon>
    </lineage>
</organism>
<accession>A0A3E0ES71</accession>
<keyword evidence="3" id="KW-0804">Transcription</keyword>
<name>A0A3E0ES71_9FLAO</name>
<dbReference type="GO" id="GO:0043565">
    <property type="term" value="F:sequence-specific DNA binding"/>
    <property type="evidence" value="ECO:0007669"/>
    <property type="project" value="InterPro"/>
</dbReference>
<dbReference type="SUPFAM" id="SSF46689">
    <property type="entry name" value="Homeodomain-like"/>
    <property type="match status" value="1"/>
</dbReference>
<dbReference type="PANTHER" id="PTHR43280:SF2">
    <property type="entry name" value="HTH-TYPE TRANSCRIPTIONAL REGULATOR EXSA"/>
    <property type="match status" value="1"/>
</dbReference>
<evidence type="ECO:0000259" key="4">
    <source>
        <dbReference type="PROSITE" id="PS01124"/>
    </source>
</evidence>
<feature type="domain" description="HTH araC/xylS-type" evidence="4">
    <location>
        <begin position="204"/>
        <end position="283"/>
    </location>
</feature>
<gene>
    <name evidence="5" type="ORF">C8P67_102229</name>
</gene>
<dbReference type="Gene3D" id="1.10.10.60">
    <property type="entry name" value="Homeodomain-like"/>
    <property type="match status" value="1"/>
</dbReference>
<dbReference type="RefSeq" id="WP_115810517.1">
    <property type="nucleotide sequence ID" value="NZ_QUNI01000002.1"/>
</dbReference>
<dbReference type="InterPro" id="IPR018060">
    <property type="entry name" value="HTH_AraC"/>
</dbReference>
<dbReference type="GO" id="GO:0003700">
    <property type="term" value="F:DNA-binding transcription factor activity"/>
    <property type="evidence" value="ECO:0007669"/>
    <property type="project" value="InterPro"/>
</dbReference>
<dbReference type="OrthoDB" id="1096411at2"/>
<dbReference type="PANTHER" id="PTHR43280">
    <property type="entry name" value="ARAC-FAMILY TRANSCRIPTIONAL REGULATOR"/>
    <property type="match status" value="1"/>
</dbReference>
<keyword evidence="1" id="KW-0805">Transcription regulation</keyword>
<evidence type="ECO:0000313" key="6">
    <source>
        <dbReference type="Proteomes" id="UP000257136"/>
    </source>
</evidence>
<dbReference type="PROSITE" id="PS01124">
    <property type="entry name" value="HTH_ARAC_FAMILY_2"/>
    <property type="match status" value="1"/>
</dbReference>
<keyword evidence="6" id="KW-1185">Reference proteome</keyword>